<dbReference type="RefSeq" id="WP_182596235.1">
    <property type="nucleotide sequence ID" value="NZ_JACIVA010000046.1"/>
</dbReference>
<keyword evidence="2" id="KW-1185">Reference proteome</keyword>
<evidence type="ECO:0000313" key="1">
    <source>
        <dbReference type="EMBL" id="MBB1097502.1"/>
    </source>
</evidence>
<organism evidence="1 2">
    <name type="scientific">Limosilactobacillus rudii</name>
    <dbReference type="NCBI Taxonomy" id="2759755"/>
    <lineage>
        <taxon>Bacteria</taxon>
        <taxon>Bacillati</taxon>
        <taxon>Bacillota</taxon>
        <taxon>Bacilli</taxon>
        <taxon>Lactobacillales</taxon>
        <taxon>Lactobacillaceae</taxon>
        <taxon>Limosilactobacillus</taxon>
    </lineage>
</organism>
<sequence>MGKLITESDVRKLVKDGKISKHQVFFLPRGTILTPSARGFLIDHQVKINKGNSKLNGNKVVINRQRTFTSSLATPNIDFENLESLQVPMLELKNRLKEQTITLIKIISLSENYDEKPKVIQSIIEFINGILVGDFYRYDTNKSLEKIKISSIKLNVLTDEIMCLLNQLQVLIVDIAISLRAIKTFYPDLNSLDSYKDIVSWQEEVQKWISDVLSIDNN</sequence>
<dbReference type="EMBL" id="JACIVA010000046">
    <property type="protein sequence ID" value="MBB1097502.1"/>
    <property type="molecule type" value="Genomic_DNA"/>
</dbReference>
<comment type="caution">
    <text evidence="1">The sequence shown here is derived from an EMBL/GenBank/DDBJ whole genome shotgun (WGS) entry which is preliminary data.</text>
</comment>
<dbReference type="AlphaFoldDB" id="A0A7W3YNN8"/>
<reference evidence="1 2" key="1">
    <citation type="submission" date="2020-07" db="EMBL/GenBank/DDBJ databases">
        <title>Description of Limosilactobacillus balticus sp. nov., Limosilactobacillus agrestis sp. nov., Limosilactobacillus albertensis sp. nov., Limosilactobacillus rudii sp. nov., Limosilactobacillus fastidiosus sp. nov., five novel Limosilactobacillus species isolated from the vertebrate gastrointestinal tract, and proposal of 6 subspecies of Limosilactobacillus reuteri adapted to the gastrointestinal tract of specific vertebrate hosts.</title>
        <authorList>
            <person name="Li F."/>
            <person name="Cheng C."/>
            <person name="Zheng J."/>
            <person name="Quevedo R.M."/>
            <person name="Li J."/>
            <person name="Roos S."/>
            <person name="Gaenzle M.G."/>
            <person name="Walter J."/>
        </authorList>
    </citation>
    <scope>NUCLEOTIDE SEQUENCE [LARGE SCALE GENOMIC DNA]</scope>
    <source>
        <strain evidence="1 2">STM2_1</strain>
    </source>
</reference>
<name>A0A7W3YNN8_9LACO</name>
<gene>
    <name evidence="1" type="ORF">H5S09_06070</name>
</gene>
<protein>
    <submittedName>
        <fullName evidence="1">Uncharacterized protein</fullName>
    </submittedName>
</protein>
<accession>A0A7W3YNN8</accession>
<evidence type="ECO:0000313" key="2">
    <source>
        <dbReference type="Proteomes" id="UP000517106"/>
    </source>
</evidence>
<dbReference type="Proteomes" id="UP000517106">
    <property type="component" value="Unassembled WGS sequence"/>
</dbReference>
<proteinExistence type="predicted"/>